<dbReference type="Pfam" id="PF07366">
    <property type="entry name" value="SnoaL"/>
    <property type="match status" value="1"/>
</dbReference>
<sequence>MSDTIQQQSVAEFSPIEKVLHFWNNVWSHPYNLNLIDELMVEDFMITTGGVEIKGREQFKQWVAAFQSTVHEGNLENLDIFESKDGSKVVSRWRFTGFHNGMFGLEPNRQPINLTGTSIWEIRDGKLAHNRVERSAWEVYQELIKENLNR</sequence>
<dbReference type="InterPro" id="IPR009959">
    <property type="entry name" value="Cyclase_SnoaL-like"/>
</dbReference>
<evidence type="ECO:0000313" key="1">
    <source>
        <dbReference type="EMBL" id="WPU96072.1"/>
    </source>
</evidence>
<organism evidence="1 2">
    <name type="scientific">Mucilaginibacter sabulilitoris</name>
    <dbReference type="NCBI Taxonomy" id="1173583"/>
    <lineage>
        <taxon>Bacteria</taxon>
        <taxon>Pseudomonadati</taxon>
        <taxon>Bacteroidota</taxon>
        <taxon>Sphingobacteriia</taxon>
        <taxon>Sphingobacteriales</taxon>
        <taxon>Sphingobacteriaceae</taxon>
        <taxon>Mucilaginibacter</taxon>
    </lineage>
</organism>
<dbReference type="Proteomes" id="UP001324380">
    <property type="component" value="Chromosome"/>
</dbReference>
<dbReference type="RefSeq" id="WP_321565175.1">
    <property type="nucleotide sequence ID" value="NZ_CP139558.1"/>
</dbReference>
<name>A0ABZ0TT34_9SPHI</name>
<accession>A0ABZ0TT34</accession>
<dbReference type="Gene3D" id="3.10.450.50">
    <property type="match status" value="1"/>
</dbReference>
<reference evidence="1 2" key="1">
    <citation type="submission" date="2023-11" db="EMBL/GenBank/DDBJ databases">
        <title>Analysis of the Genomes of Mucilaginibacter gossypii cycad 4 and M. sabulilitoris SNA2: microbes with the potential for plant growth promotion.</title>
        <authorList>
            <person name="Hirsch A.M."/>
            <person name="Humm E."/>
            <person name="Rubbi M."/>
            <person name="Del Vecchio G."/>
            <person name="Ha S.M."/>
            <person name="Pellegrini M."/>
            <person name="Gunsalus R.P."/>
        </authorList>
    </citation>
    <scope>NUCLEOTIDE SEQUENCE [LARGE SCALE GENOMIC DNA]</scope>
    <source>
        <strain evidence="1 2">SNA2</strain>
    </source>
</reference>
<protein>
    <submittedName>
        <fullName evidence="1">Ester cyclase</fullName>
    </submittedName>
</protein>
<gene>
    <name evidence="1" type="ORF">SNE25_11125</name>
</gene>
<evidence type="ECO:0000313" key="2">
    <source>
        <dbReference type="Proteomes" id="UP001324380"/>
    </source>
</evidence>
<proteinExistence type="predicted"/>
<dbReference type="SUPFAM" id="SSF54427">
    <property type="entry name" value="NTF2-like"/>
    <property type="match status" value="1"/>
</dbReference>
<dbReference type="InterPro" id="IPR032710">
    <property type="entry name" value="NTF2-like_dom_sf"/>
</dbReference>
<dbReference type="EMBL" id="CP139558">
    <property type="protein sequence ID" value="WPU96072.1"/>
    <property type="molecule type" value="Genomic_DNA"/>
</dbReference>
<keyword evidence="2" id="KW-1185">Reference proteome</keyword>